<dbReference type="InterPro" id="IPR001031">
    <property type="entry name" value="Thioesterase"/>
</dbReference>
<dbReference type="PANTHER" id="PTHR11487:SF0">
    <property type="entry name" value="S-ACYL FATTY ACID SYNTHASE THIOESTERASE, MEDIUM CHAIN"/>
    <property type="match status" value="1"/>
</dbReference>
<evidence type="ECO:0000313" key="4">
    <source>
        <dbReference type="Proteomes" id="UP000678016"/>
    </source>
</evidence>
<evidence type="ECO:0000259" key="2">
    <source>
        <dbReference type="Pfam" id="PF00975"/>
    </source>
</evidence>
<dbReference type="InterPro" id="IPR012223">
    <property type="entry name" value="TEII"/>
</dbReference>
<dbReference type="Pfam" id="PF00975">
    <property type="entry name" value="Thioesterase"/>
    <property type="match status" value="1"/>
</dbReference>
<keyword evidence="4" id="KW-1185">Reference proteome</keyword>
<comment type="similarity">
    <text evidence="1">Belongs to the thioesterase family.</text>
</comment>
<protein>
    <submittedName>
        <fullName evidence="3">Thioesterase</fullName>
    </submittedName>
</protein>
<dbReference type="SUPFAM" id="SSF53474">
    <property type="entry name" value="alpha/beta-Hydrolases"/>
    <property type="match status" value="1"/>
</dbReference>
<dbReference type="RefSeq" id="WP_212644186.1">
    <property type="nucleotide sequence ID" value="NZ_CP074132.1"/>
</dbReference>
<dbReference type="EMBL" id="CP074132">
    <property type="protein sequence ID" value="QUX31507.1"/>
    <property type="molecule type" value="Genomic_DNA"/>
</dbReference>
<accession>A0ABX8CDN5</accession>
<proteinExistence type="inferred from homology"/>
<gene>
    <name evidence="3" type="ORF">KGD83_14085</name>
</gene>
<dbReference type="Gene3D" id="3.40.50.1820">
    <property type="entry name" value="alpha/beta hydrolase"/>
    <property type="match status" value="1"/>
</dbReference>
<dbReference type="Proteomes" id="UP000678016">
    <property type="component" value="Chromosome"/>
</dbReference>
<evidence type="ECO:0000313" key="3">
    <source>
        <dbReference type="EMBL" id="QUX31507.1"/>
    </source>
</evidence>
<reference evidence="4" key="1">
    <citation type="submission" date="2021-05" db="EMBL/GenBank/DDBJ databases">
        <title>Direct Submission.</title>
        <authorList>
            <person name="Li K."/>
            <person name="Gao J."/>
        </authorList>
    </citation>
    <scope>NUCLEOTIDE SEQUENCE [LARGE SCALE GENOMIC DNA]</scope>
    <source>
        <strain evidence="4">HDS12</strain>
    </source>
</reference>
<name>A0ABX8CDN5_9ACTN</name>
<evidence type="ECO:0000256" key="1">
    <source>
        <dbReference type="ARBA" id="ARBA00007169"/>
    </source>
</evidence>
<organism evidence="3 4">
    <name type="scientific">Nocardiopsis akebiae</name>
    <dbReference type="NCBI Taxonomy" id="2831968"/>
    <lineage>
        <taxon>Bacteria</taxon>
        <taxon>Bacillati</taxon>
        <taxon>Actinomycetota</taxon>
        <taxon>Actinomycetes</taxon>
        <taxon>Streptosporangiales</taxon>
        <taxon>Nocardiopsidaceae</taxon>
        <taxon>Nocardiopsis</taxon>
    </lineage>
</organism>
<feature type="domain" description="Thioesterase" evidence="2">
    <location>
        <begin position="18"/>
        <end position="242"/>
    </location>
</feature>
<sequence>MHEGVLIRPRPVPRAGFRIFLLHHAGGSSLGYRPWVRHFPADWEVCLVEAPGRGRTAEEEPFRDAGELARHLRAHLAPELDRPFGFFGHSMGALLAHELTALLAADGPADPAWLGVSAWSPAPGPEHEDPRHLLSSERLRRSIARMGGTAVGSLDDPEQWKLVEPLIRADLELVDTWRPDPDAPPLRTPLSVFGGRDDPGVTPERLAAWEGRASGPVERHILPGEHFYFVGRTGDAVARIVKDVQAALSQEV</sequence>
<dbReference type="InterPro" id="IPR029058">
    <property type="entry name" value="AB_hydrolase_fold"/>
</dbReference>
<dbReference type="PANTHER" id="PTHR11487">
    <property type="entry name" value="THIOESTERASE"/>
    <property type="match status" value="1"/>
</dbReference>